<evidence type="ECO:0000256" key="1">
    <source>
        <dbReference type="ARBA" id="ARBA00022676"/>
    </source>
</evidence>
<name>A0A2U8FUC7_9BURK</name>
<dbReference type="Pfam" id="PF01531">
    <property type="entry name" value="Glyco_transf_11"/>
    <property type="match status" value="1"/>
</dbReference>
<dbReference type="OrthoDB" id="9794601at2"/>
<keyword evidence="2" id="KW-0808">Transferase</keyword>
<keyword evidence="1" id="KW-0328">Glycosyltransferase</keyword>
<dbReference type="Proteomes" id="UP000244892">
    <property type="component" value="Chromosome"/>
</dbReference>
<dbReference type="GO" id="GO:0005975">
    <property type="term" value="P:carbohydrate metabolic process"/>
    <property type="evidence" value="ECO:0007669"/>
    <property type="project" value="InterPro"/>
</dbReference>
<gene>
    <name evidence="3" type="ORF">DEH84_13860</name>
</gene>
<dbReference type="GO" id="GO:0016020">
    <property type="term" value="C:membrane"/>
    <property type="evidence" value="ECO:0007669"/>
    <property type="project" value="InterPro"/>
</dbReference>
<dbReference type="AlphaFoldDB" id="A0A2U8FUC7"/>
<evidence type="ECO:0000313" key="4">
    <source>
        <dbReference type="Proteomes" id="UP000244892"/>
    </source>
</evidence>
<organism evidence="3 4">
    <name type="scientific">Aquabacterium olei</name>
    <dbReference type="NCBI Taxonomy" id="1296669"/>
    <lineage>
        <taxon>Bacteria</taxon>
        <taxon>Pseudomonadati</taxon>
        <taxon>Pseudomonadota</taxon>
        <taxon>Betaproteobacteria</taxon>
        <taxon>Burkholderiales</taxon>
        <taxon>Aquabacterium</taxon>
    </lineage>
</organism>
<protein>
    <recommendedName>
        <fullName evidence="5">Alpha-1,2-fucosyltransferase</fullName>
    </recommendedName>
</protein>
<evidence type="ECO:0008006" key="5">
    <source>
        <dbReference type="Google" id="ProtNLM"/>
    </source>
</evidence>
<dbReference type="InterPro" id="IPR002516">
    <property type="entry name" value="Glyco_trans_11"/>
</dbReference>
<reference evidence="3 4" key="1">
    <citation type="submission" date="2018-05" db="EMBL/GenBank/DDBJ databases">
        <title>complete genome sequence of Aquabacterium olei NBRC 110486.</title>
        <authorList>
            <person name="Tang B."/>
            <person name="Chang J."/>
            <person name="Zhang L."/>
            <person name="Yang H."/>
        </authorList>
    </citation>
    <scope>NUCLEOTIDE SEQUENCE [LARGE SCALE GENOMIC DNA]</scope>
    <source>
        <strain evidence="3 4">NBRC 110486</strain>
    </source>
</reference>
<dbReference type="KEGG" id="aon:DEH84_13860"/>
<dbReference type="GO" id="GO:0008107">
    <property type="term" value="F:galactoside 2-alpha-L-fucosyltransferase activity"/>
    <property type="evidence" value="ECO:0007669"/>
    <property type="project" value="InterPro"/>
</dbReference>
<dbReference type="RefSeq" id="WP_109037384.1">
    <property type="nucleotide sequence ID" value="NZ_CP029210.1"/>
</dbReference>
<evidence type="ECO:0000256" key="2">
    <source>
        <dbReference type="ARBA" id="ARBA00022679"/>
    </source>
</evidence>
<sequence length="298" mass="33040">MIYVRLAGGLGNQLFQTAAALLLAASEERQIVLVPNGLTKYASVRGLDIARLLDFGKIKQLSIASENSLGAALIDKLRIGRWLPFLSVTDAKFSRLCGDGRSMPSLLFLDGYYQSGWDVKELLRIADIIKAAIPHSGGQEPRDGDVIGVHVRGGDFLNVPLHKVVDEKYYFHAIKDLIEVQGAGRELCCITDDPDYARAVLRYSVARFGLQFSAIERPSSDLLDDFRRLGAFRFCVIGNSTFSFWGYLLGSGPLSARVLVSPKQFTNKRDRDFLLPGEVLLDAKNEWRRTSLAEENGL</sequence>
<evidence type="ECO:0000313" key="3">
    <source>
        <dbReference type="EMBL" id="AWI54388.1"/>
    </source>
</evidence>
<proteinExistence type="predicted"/>
<dbReference type="PANTHER" id="PTHR11927:SF9">
    <property type="entry name" value="L-FUCOSYLTRANSFERASE"/>
    <property type="match status" value="1"/>
</dbReference>
<dbReference type="EMBL" id="CP029210">
    <property type="protein sequence ID" value="AWI54388.1"/>
    <property type="molecule type" value="Genomic_DNA"/>
</dbReference>
<keyword evidence="4" id="KW-1185">Reference proteome</keyword>
<dbReference type="PANTHER" id="PTHR11927">
    <property type="entry name" value="GALACTOSIDE 2-L-FUCOSYLTRANSFERASE"/>
    <property type="match status" value="1"/>
</dbReference>
<accession>A0A2U8FUC7</accession>